<keyword evidence="3" id="KW-1185">Reference proteome</keyword>
<protein>
    <submittedName>
        <fullName evidence="2">Uncharacterized conserved protein</fullName>
    </submittedName>
</protein>
<sequence length="325" mass="37077">MSFLNPLSSLFGTTSKIEIEPFLAISNGKEVFVKGRVITLQKQSLPKAKNNSLSNIWAAIRRYSVTSIQGIQVVVSSGGKESNVMTDHDGVFECLLPYDGERKVNFHIDSKEDEYNAVPTQLKVDLIEADHALISDIDDTILISHATEIGKKFWLSISKNAYTRRPFPGVSEFYHRLKVEGGNEVFYVSSSDWSLFDLIQDFLEYRNIPLGPILLKDKHINLKNIWKSGGGSHHHKSDKIRFLLSFYPEMKFILFGDSGQHDPEIYSEIIKEFPKRIKAVFIRQVNKKSEEIPGRQKMKDELGFHFVKSTEEAIKIAESLNLFHL</sequence>
<organism evidence="2 3">
    <name type="scientific">Algoriphagus zhangzhouensis</name>
    <dbReference type="NCBI Taxonomy" id="1073327"/>
    <lineage>
        <taxon>Bacteria</taxon>
        <taxon>Pseudomonadati</taxon>
        <taxon>Bacteroidota</taxon>
        <taxon>Cytophagia</taxon>
        <taxon>Cytophagales</taxon>
        <taxon>Cyclobacteriaceae</taxon>
        <taxon>Algoriphagus</taxon>
    </lineage>
</organism>
<dbReference type="Proteomes" id="UP000184609">
    <property type="component" value="Unassembled WGS sequence"/>
</dbReference>
<name>A0A1M7ZH45_9BACT</name>
<dbReference type="InterPro" id="IPR019236">
    <property type="entry name" value="APP1_cat"/>
</dbReference>
<reference evidence="3" key="1">
    <citation type="submission" date="2016-12" db="EMBL/GenBank/DDBJ databases">
        <authorList>
            <person name="Varghese N."/>
            <person name="Submissions S."/>
        </authorList>
    </citation>
    <scope>NUCLEOTIDE SEQUENCE [LARGE SCALE GENOMIC DNA]</scope>
    <source>
        <strain evidence="3">DSM 25035</strain>
    </source>
</reference>
<evidence type="ECO:0000313" key="2">
    <source>
        <dbReference type="EMBL" id="SHO64208.1"/>
    </source>
</evidence>
<evidence type="ECO:0000313" key="3">
    <source>
        <dbReference type="Proteomes" id="UP000184609"/>
    </source>
</evidence>
<dbReference type="PANTHER" id="PTHR28208">
    <property type="entry name" value="PHOSPHATIDATE PHOSPHATASE APP1"/>
    <property type="match status" value="1"/>
</dbReference>
<dbReference type="OrthoDB" id="9789875at2"/>
<dbReference type="Pfam" id="PF09949">
    <property type="entry name" value="APP1_cat"/>
    <property type="match status" value="1"/>
</dbReference>
<dbReference type="PANTHER" id="PTHR28208:SF3">
    <property type="entry name" value="PHOSPHATIDATE PHOSPHATASE APP1"/>
    <property type="match status" value="1"/>
</dbReference>
<dbReference type="InterPro" id="IPR052935">
    <property type="entry name" value="Mg2+_PAP"/>
</dbReference>
<dbReference type="GO" id="GO:0008195">
    <property type="term" value="F:phosphatidate phosphatase activity"/>
    <property type="evidence" value="ECO:0007669"/>
    <property type="project" value="InterPro"/>
</dbReference>
<gene>
    <name evidence="2" type="ORF">SAMN04488108_3296</name>
</gene>
<dbReference type="EMBL" id="FRXN01000005">
    <property type="protein sequence ID" value="SHO64208.1"/>
    <property type="molecule type" value="Genomic_DNA"/>
</dbReference>
<evidence type="ECO:0000259" key="1">
    <source>
        <dbReference type="Pfam" id="PF09949"/>
    </source>
</evidence>
<proteinExistence type="predicted"/>
<dbReference type="STRING" id="1073327.SAMN04488108_3296"/>
<dbReference type="RefSeq" id="WP_073572919.1">
    <property type="nucleotide sequence ID" value="NZ_FRXN01000005.1"/>
</dbReference>
<accession>A0A1M7ZH45</accession>
<dbReference type="AlphaFoldDB" id="A0A1M7ZH45"/>
<feature type="domain" description="Phosphatidate phosphatase APP1 catalytic" evidence="1">
    <location>
        <begin position="132"/>
        <end position="284"/>
    </location>
</feature>